<evidence type="ECO:0000256" key="1">
    <source>
        <dbReference type="SAM" id="MobiDB-lite"/>
    </source>
</evidence>
<dbReference type="InterPro" id="IPR000835">
    <property type="entry name" value="HTH_MarR-typ"/>
</dbReference>
<dbReference type="Gene3D" id="1.10.10.10">
    <property type="entry name" value="Winged helix-like DNA-binding domain superfamily/Winged helix DNA-binding domain"/>
    <property type="match status" value="1"/>
</dbReference>
<dbReference type="InterPro" id="IPR036388">
    <property type="entry name" value="WH-like_DNA-bd_sf"/>
</dbReference>
<sequence>MSSKSTHGPGRVLFAFVRHWSRRSPAGDDAVAEQGRHVLVAEAVGALTGRGIAASVNAVAHEIGIDQSGASRLIKSATEAGYLSMEPSQADGRRREASLTSAGRSMLKQARHWQEQVFDQLAAGWSEQRRRDFQHAMEDLIDRSYELDTSTTPARR</sequence>
<dbReference type="PANTHER" id="PTHR33164:SF57">
    <property type="entry name" value="MARR-FAMILY TRANSCRIPTIONAL REGULATOR"/>
    <property type="match status" value="1"/>
</dbReference>
<feature type="domain" description="HTH marR-type" evidence="2">
    <location>
        <begin position="47"/>
        <end position="94"/>
    </location>
</feature>
<accession>A0ABS9T406</accession>
<feature type="region of interest" description="Disordered" evidence="1">
    <location>
        <begin position="81"/>
        <end position="103"/>
    </location>
</feature>
<dbReference type="RefSeq" id="WP_241062083.1">
    <property type="nucleotide sequence ID" value="NZ_JAKWJU010000002.1"/>
</dbReference>
<evidence type="ECO:0000313" key="3">
    <source>
        <dbReference type="EMBL" id="MCH6163255.1"/>
    </source>
</evidence>
<dbReference type="InterPro" id="IPR039422">
    <property type="entry name" value="MarR/SlyA-like"/>
</dbReference>
<dbReference type="Pfam" id="PF12802">
    <property type="entry name" value="MarR_2"/>
    <property type="match status" value="1"/>
</dbReference>
<reference evidence="3" key="2">
    <citation type="journal article" date="2023" name="Int. J. Syst. Evol. Microbiol.">
        <title>Streptomyces marispadix sp. nov., isolated from marine beach sediment of the Northern Coast of Portugal.</title>
        <authorList>
            <person name="dos Santos J.D.N."/>
            <person name="Vitorino I.R."/>
            <person name="Kallscheuer N."/>
            <person name="Srivastava A."/>
            <person name="Krautwurst S."/>
            <person name="Marz M."/>
            <person name="Jogler C."/>
            <person name="Lobo Da Cunha A."/>
            <person name="Catita J."/>
            <person name="Goncalves H."/>
            <person name="Gonzalez I."/>
            <person name="Reyes F."/>
            <person name="Lage O.M."/>
        </authorList>
    </citation>
    <scope>NUCLEOTIDE SEQUENCE</scope>
    <source>
        <strain evidence="3">M600PL45_2</strain>
    </source>
</reference>
<dbReference type="PANTHER" id="PTHR33164">
    <property type="entry name" value="TRANSCRIPTIONAL REGULATOR, MARR FAMILY"/>
    <property type="match status" value="1"/>
</dbReference>
<protein>
    <submittedName>
        <fullName evidence="3">MarR family winged helix-turn-helix transcriptional regulator</fullName>
    </submittedName>
</protein>
<name>A0ABS9T406_9ACTN</name>
<keyword evidence="4" id="KW-1185">Reference proteome</keyword>
<organism evidence="3 4">
    <name type="scientific">Streptomyces marispadix</name>
    <dbReference type="NCBI Taxonomy" id="2922868"/>
    <lineage>
        <taxon>Bacteria</taxon>
        <taxon>Bacillati</taxon>
        <taxon>Actinomycetota</taxon>
        <taxon>Actinomycetes</taxon>
        <taxon>Kitasatosporales</taxon>
        <taxon>Streptomycetaceae</taxon>
        <taxon>Streptomyces</taxon>
    </lineage>
</organism>
<dbReference type="EMBL" id="JAKWJU010000002">
    <property type="protein sequence ID" value="MCH6163255.1"/>
    <property type="molecule type" value="Genomic_DNA"/>
</dbReference>
<dbReference type="Proteomes" id="UP001166784">
    <property type="component" value="Unassembled WGS sequence"/>
</dbReference>
<gene>
    <name evidence="3" type="ORF">MMA15_23540</name>
</gene>
<comment type="caution">
    <text evidence="3">The sequence shown here is derived from an EMBL/GenBank/DDBJ whole genome shotgun (WGS) entry which is preliminary data.</text>
</comment>
<dbReference type="InterPro" id="IPR036390">
    <property type="entry name" value="WH_DNA-bd_sf"/>
</dbReference>
<evidence type="ECO:0000259" key="2">
    <source>
        <dbReference type="Pfam" id="PF12802"/>
    </source>
</evidence>
<reference evidence="3" key="1">
    <citation type="submission" date="2022-03" db="EMBL/GenBank/DDBJ databases">
        <authorList>
            <person name="Santos J.D.N."/>
            <person name="Kallscheuer N."/>
            <person name="Jogler C."/>
            <person name="Lage O.M."/>
        </authorList>
    </citation>
    <scope>NUCLEOTIDE SEQUENCE</scope>
    <source>
        <strain evidence="3">M600PL45_2</strain>
    </source>
</reference>
<proteinExistence type="predicted"/>
<dbReference type="SUPFAM" id="SSF46785">
    <property type="entry name" value="Winged helix' DNA-binding domain"/>
    <property type="match status" value="1"/>
</dbReference>
<evidence type="ECO:0000313" key="4">
    <source>
        <dbReference type="Proteomes" id="UP001166784"/>
    </source>
</evidence>